<keyword evidence="12" id="KW-1185">Reference proteome</keyword>
<dbReference type="InterPro" id="IPR008271">
    <property type="entry name" value="Ser/Thr_kinase_AS"/>
</dbReference>
<evidence type="ECO:0000256" key="5">
    <source>
        <dbReference type="ARBA" id="ARBA00022840"/>
    </source>
</evidence>
<evidence type="ECO:0000256" key="4">
    <source>
        <dbReference type="ARBA" id="ARBA00022777"/>
    </source>
</evidence>
<comment type="caution">
    <text evidence="11">The sequence shown here is derived from an EMBL/GenBank/DDBJ whole genome shotgun (WGS) entry which is preliminary data.</text>
</comment>
<feature type="domain" description="Protein kinase" evidence="10">
    <location>
        <begin position="1147"/>
        <end position="1465"/>
    </location>
</feature>
<gene>
    <name evidence="11" type="ORF">D9Q98_005953</name>
</gene>
<reference evidence="11" key="1">
    <citation type="journal article" date="2019" name="Plant J.">
        <title>Chlorella vulgaris genome assembly and annotation reveals the molecular basis for metabolic acclimation to high light conditions.</title>
        <authorList>
            <person name="Cecchin M."/>
            <person name="Marcolungo L."/>
            <person name="Rossato M."/>
            <person name="Girolomoni L."/>
            <person name="Cosentino E."/>
            <person name="Cuine S."/>
            <person name="Li-Beisson Y."/>
            <person name="Delledonne M."/>
            <person name="Ballottari M."/>
        </authorList>
    </citation>
    <scope>NUCLEOTIDE SEQUENCE</scope>
    <source>
        <strain evidence="11">211/11P</strain>
    </source>
</reference>
<dbReference type="InterPro" id="IPR011009">
    <property type="entry name" value="Kinase-like_dom_sf"/>
</dbReference>
<feature type="chain" id="PRO_5038448896" description="Protein kinase domain-containing protein" evidence="9">
    <location>
        <begin position="22"/>
        <end position="1465"/>
    </location>
</feature>
<feature type="binding site" evidence="6">
    <location>
        <position position="435"/>
    </location>
    <ligand>
        <name>ATP</name>
        <dbReference type="ChEBI" id="CHEBI:30616"/>
    </ligand>
</feature>
<feature type="transmembrane region" description="Helical" evidence="8">
    <location>
        <begin position="1026"/>
        <end position="1049"/>
    </location>
</feature>
<keyword evidence="8" id="KW-0812">Transmembrane</keyword>
<feature type="signal peptide" evidence="9">
    <location>
        <begin position="1"/>
        <end position="21"/>
    </location>
</feature>
<dbReference type="PROSITE" id="PS00107">
    <property type="entry name" value="PROTEIN_KINASE_ATP"/>
    <property type="match status" value="2"/>
</dbReference>
<protein>
    <recommendedName>
        <fullName evidence="10">Protein kinase domain-containing protein</fullName>
    </recommendedName>
</protein>
<dbReference type="GO" id="GO:0005524">
    <property type="term" value="F:ATP binding"/>
    <property type="evidence" value="ECO:0007669"/>
    <property type="project" value="UniProtKB-UniRule"/>
</dbReference>
<dbReference type="InterPro" id="IPR017441">
    <property type="entry name" value="Protein_kinase_ATP_BS"/>
</dbReference>
<keyword evidence="2" id="KW-0808">Transferase</keyword>
<dbReference type="Pfam" id="PF07714">
    <property type="entry name" value="PK_Tyr_Ser-Thr"/>
    <property type="match status" value="4"/>
</dbReference>
<feature type="region of interest" description="Disordered" evidence="7">
    <location>
        <begin position="1096"/>
        <end position="1133"/>
    </location>
</feature>
<keyword evidence="8" id="KW-1133">Transmembrane helix</keyword>
<dbReference type="InterPro" id="IPR001245">
    <property type="entry name" value="Ser-Thr/Tyr_kinase_cat_dom"/>
</dbReference>
<dbReference type="InterPro" id="IPR000719">
    <property type="entry name" value="Prot_kinase_dom"/>
</dbReference>
<dbReference type="PROSITE" id="PS50011">
    <property type="entry name" value="PROTEIN_KINASE_DOM"/>
    <property type="match status" value="2"/>
</dbReference>
<dbReference type="Proteomes" id="UP001055712">
    <property type="component" value="Unassembled WGS sequence"/>
</dbReference>
<dbReference type="PROSITE" id="PS00108">
    <property type="entry name" value="PROTEIN_KINASE_ST"/>
    <property type="match status" value="2"/>
</dbReference>
<evidence type="ECO:0000256" key="3">
    <source>
        <dbReference type="ARBA" id="ARBA00022741"/>
    </source>
</evidence>
<feature type="region of interest" description="Disordered" evidence="7">
    <location>
        <begin position="1230"/>
        <end position="1254"/>
    </location>
</feature>
<dbReference type="Gene3D" id="1.10.510.10">
    <property type="entry name" value="Transferase(Phosphotransferase) domain 1"/>
    <property type="match status" value="2"/>
</dbReference>
<accession>A0A9D4TWW8</accession>
<feature type="binding site" evidence="6">
    <location>
        <position position="1174"/>
    </location>
    <ligand>
        <name>ATP</name>
        <dbReference type="ChEBI" id="CHEBI:30616"/>
    </ligand>
</feature>
<dbReference type="PANTHER" id="PTHR44329:SF214">
    <property type="entry name" value="PROTEIN KINASE DOMAIN-CONTAINING PROTEIN"/>
    <property type="match status" value="1"/>
</dbReference>
<evidence type="ECO:0000313" key="11">
    <source>
        <dbReference type="EMBL" id="KAI3436536.1"/>
    </source>
</evidence>
<keyword evidence="8" id="KW-0472">Membrane</keyword>
<keyword evidence="3 6" id="KW-0547">Nucleotide-binding</keyword>
<feature type="compositionally biased region" description="Low complexity" evidence="7">
    <location>
        <begin position="1234"/>
        <end position="1247"/>
    </location>
</feature>
<feature type="domain" description="Protein kinase" evidence="10">
    <location>
        <begin position="408"/>
        <end position="739"/>
    </location>
</feature>
<reference evidence="11" key="2">
    <citation type="submission" date="2020-11" db="EMBL/GenBank/DDBJ databases">
        <authorList>
            <person name="Cecchin M."/>
            <person name="Marcolungo L."/>
            <person name="Rossato M."/>
            <person name="Girolomoni L."/>
            <person name="Cosentino E."/>
            <person name="Cuine S."/>
            <person name="Li-Beisson Y."/>
            <person name="Delledonne M."/>
            <person name="Ballottari M."/>
        </authorList>
    </citation>
    <scope>NUCLEOTIDE SEQUENCE</scope>
    <source>
        <strain evidence="11">211/11P</strain>
        <tissue evidence="11">Whole cell</tissue>
    </source>
</reference>
<keyword evidence="9" id="KW-0732">Signal</keyword>
<evidence type="ECO:0000256" key="2">
    <source>
        <dbReference type="ARBA" id="ARBA00022679"/>
    </source>
</evidence>
<dbReference type="GO" id="GO:0004674">
    <property type="term" value="F:protein serine/threonine kinase activity"/>
    <property type="evidence" value="ECO:0007669"/>
    <property type="project" value="UniProtKB-KW"/>
</dbReference>
<dbReference type="SUPFAM" id="SSF56112">
    <property type="entry name" value="Protein kinase-like (PK-like)"/>
    <property type="match status" value="2"/>
</dbReference>
<dbReference type="InterPro" id="IPR051681">
    <property type="entry name" value="Ser/Thr_Kinases-Pseudokinases"/>
</dbReference>
<dbReference type="Gene3D" id="3.30.200.20">
    <property type="entry name" value="Phosphorylase Kinase, domain 1"/>
    <property type="match status" value="2"/>
</dbReference>
<evidence type="ECO:0000256" key="9">
    <source>
        <dbReference type="SAM" id="SignalP"/>
    </source>
</evidence>
<name>A0A9D4TWW8_CHLVU</name>
<organism evidence="11 12">
    <name type="scientific">Chlorella vulgaris</name>
    <name type="common">Green alga</name>
    <dbReference type="NCBI Taxonomy" id="3077"/>
    <lineage>
        <taxon>Eukaryota</taxon>
        <taxon>Viridiplantae</taxon>
        <taxon>Chlorophyta</taxon>
        <taxon>core chlorophytes</taxon>
        <taxon>Trebouxiophyceae</taxon>
        <taxon>Chlorellales</taxon>
        <taxon>Chlorellaceae</taxon>
        <taxon>Chlorella clade</taxon>
        <taxon>Chlorella</taxon>
    </lineage>
</organism>
<feature type="compositionally biased region" description="Polar residues" evidence="7">
    <location>
        <begin position="1096"/>
        <end position="1106"/>
    </location>
</feature>
<proteinExistence type="predicted"/>
<sequence length="1465" mass="154773">MGTKPCVLVAVALLMFTAASAEVVVPVSTAQELLTALSDAASPGAPVNTVVQLLTDVSLSQEAAAGFQLPFVIPSNHTLTLEAANDTMRSFDMGEIPALLYFKPGTQLFVRRLNMSGPADPQLGAWPESVDSPTVIQSMPMWPTLGADPGFRPSVFDSNLTLHATSLCTPDVFRIQFMALQQLAVTSGTNMTDLWSKGTVAYFDSWRAPVPVLSAVTKVAIGSVVATGVNMQLHCTVPANVTSASSPAILTPPSIINSSISEGSGSSSSSSSASAIESSSGGTPAWVWAVVGTVAALAVVAVAGGLLWRRRRKRTCQQQGQGLKLEGQNSCTGHLSDELSGQASLASAKLSSLGKAQSLQPELSPAASADPMQTLGSGSSALMEQLVGSRSGVPEGPWKSRVGFIEGLQLGGLIGRGGYARVYKGRWKGTVVAIKVVETHVGPQQQYDLRDEPLLSLSLSHPNVVQGYKMCAVKVLTDGETERVTQEQCAAELTSSSPGYSDGSGGVIVSNSGGRLVPHLTNPNCMVQVMPADAVLEPGMYEMWLVQELADKGTLSDAMKAGWLSQAAPPGRKMPVILLCLLDVARGLEYLHSCSIVHGDLKPQNVLLKTSGSDRRGYVCKLGDFGLSRMLGEAQTHVDTGSYGTVTHAAPELLSEGRLTKASDVFAFGMLLWELVTGERLFADMHHMQIIVQVTQHGHRPPLPADFPPQLANLVQRCWSTEASLRPDAEAVVQELIAFGVMLSSTAASAAAATTADAASLTAENPHRSGSPAAIGSTHSASVGSCLAAEVPVSTAQELLSALSFAASPEGAADTTVQLQVDIALNQEAAASFDLPFVIPSNHTLTLEGAGAGMKVINFGLIVGLLFFQPDSTLVISHLNVTGHADPQLTAWPEDVGMSPTSIQRMPMWPTVWAEPGFTMRFNNSHLSAFPTDLCTPENFGTRLTTLQQLATAAGAPYDVTSAPNSTFANFNDLESPAAVLDSETQSTIGEVSLTWKNSTLSCSKPDGTWGAALSSDSSSSGGTPAWVWAVVGTVAALAVAAVAGGLLWRRRRKRIRQQQEQKLEVLDMEGGQSSDKLSGQASLASAKLSSMGKAQSLQPELSLTGSGDRKLSLAPGGSSMMDQLTSSRSGVPEGAWKSRVGFIEGLQLGNLIGRGGYARVYNGRWKGTTVAVKVVETHVGPQQRYDLRDEPLLTLSLSHPNVLQGYKMCAVKVLTDGETERVTQEQCAAELTSSSAGNSNGSQGPSLSNSGGRLVPHLTNPNCMVQVMPADAVLEPGMYEMWLLSELADKGTLSDAMKAGWLSQAAPPGRNMPVILLCLLDVARGLEYLHSCSIVHGDLKPQNVLLKTSGSDRRGYVCKLGDFGLSRMLGEAQTHVDTGSYGTVTHAAPELLSEGRLTKASDVFAFGMLLWELVTGERLFADMHHMQIIVQVTQHGYRPPLPADFPPQLANLVQRCWSTDASLR</sequence>
<keyword evidence="4" id="KW-0418">Kinase</keyword>
<keyword evidence="5 6" id="KW-0067">ATP-binding</keyword>
<evidence type="ECO:0000256" key="1">
    <source>
        <dbReference type="ARBA" id="ARBA00022527"/>
    </source>
</evidence>
<dbReference type="PANTHER" id="PTHR44329">
    <property type="entry name" value="SERINE/THREONINE-PROTEIN KINASE TNNI3K-RELATED"/>
    <property type="match status" value="1"/>
</dbReference>
<evidence type="ECO:0000313" key="12">
    <source>
        <dbReference type="Proteomes" id="UP001055712"/>
    </source>
</evidence>
<keyword evidence="1" id="KW-0723">Serine/threonine-protein kinase</keyword>
<evidence type="ECO:0000256" key="7">
    <source>
        <dbReference type="SAM" id="MobiDB-lite"/>
    </source>
</evidence>
<feature type="transmembrane region" description="Helical" evidence="8">
    <location>
        <begin position="285"/>
        <end position="308"/>
    </location>
</feature>
<dbReference type="OrthoDB" id="1711006at2759"/>
<evidence type="ECO:0000256" key="6">
    <source>
        <dbReference type="PROSITE-ProRule" id="PRU10141"/>
    </source>
</evidence>
<evidence type="ECO:0000256" key="8">
    <source>
        <dbReference type="SAM" id="Phobius"/>
    </source>
</evidence>
<dbReference type="EMBL" id="SIDB01000002">
    <property type="protein sequence ID" value="KAI3436536.1"/>
    <property type="molecule type" value="Genomic_DNA"/>
</dbReference>
<dbReference type="SMART" id="SM00220">
    <property type="entry name" value="S_TKc"/>
    <property type="match status" value="2"/>
</dbReference>
<evidence type="ECO:0000259" key="10">
    <source>
        <dbReference type="PROSITE" id="PS50011"/>
    </source>
</evidence>
<feature type="compositionally biased region" description="Polar residues" evidence="7">
    <location>
        <begin position="1121"/>
        <end position="1130"/>
    </location>
</feature>